<dbReference type="HOGENOM" id="CLU_010194_2_1_1"/>
<keyword evidence="2" id="KW-0560">Oxidoreductase</keyword>
<dbReference type="Proteomes" id="UP000019132">
    <property type="component" value="Unassembled WGS sequence"/>
</dbReference>
<dbReference type="EMBL" id="GL376631">
    <property type="status" value="NOT_ANNOTATED_CDS"/>
    <property type="molecule type" value="Genomic_DNA"/>
</dbReference>
<dbReference type="OMA" id="QHELVID"/>
<evidence type="ECO:0000313" key="5">
    <source>
        <dbReference type="EnsemblProtists" id="PYU1_T004642"/>
    </source>
</evidence>
<keyword evidence="4" id="KW-1133">Transmembrane helix</keyword>
<reference evidence="5" key="3">
    <citation type="submission" date="2015-02" db="UniProtKB">
        <authorList>
            <consortium name="EnsemblProtists"/>
        </authorList>
    </citation>
    <scope>IDENTIFICATION</scope>
    <source>
        <strain evidence="5">DAOM BR144</strain>
    </source>
</reference>
<keyword evidence="4" id="KW-0472">Membrane</keyword>
<feature type="transmembrane region" description="Helical" evidence="4">
    <location>
        <begin position="51"/>
        <end position="70"/>
    </location>
</feature>
<dbReference type="GO" id="GO:0016491">
    <property type="term" value="F:oxidoreductase activity"/>
    <property type="evidence" value="ECO:0007669"/>
    <property type="project" value="UniProtKB-KW"/>
</dbReference>
<dbReference type="InterPro" id="IPR002347">
    <property type="entry name" value="SDR_fam"/>
</dbReference>
<dbReference type="eggNOG" id="KOG1205">
    <property type="taxonomic scope" value="Eukaryota"/>
</dbReference>
<dbReference type="STRING" id="431595.K3WI50"/>
<dbReference type="PANTHER" id="PTHR43899:SF13">
    <property type="entry name" value="RH59310P"/>
    <property type="match status" value="1"/>
</dbReference>
<feature type="transmembrane region" description="Helical" evidence="4">
    <location>
        <begin position="20"/>
        <end position="45"/>
    </location>
</feature>
<dbReference type="InterPro" id="IPR036291">
    <property type="entry name" value="NAD(P)-bd_dom_sf"/>
</dbReference>
<sequence>MDALLAMKQRSNSKALSSVLGHPAIVTFGGIAFALTVAPATLVAWIARWMFILYFVLVLLDVLLTKYHLWNFQPTQPQAKRYALITGASLGIGRAIAYELAKQQYSLVIVSRTLANLKKVRADIEKSYPSVEVLVCACDLSTSEGIEVLLDYVAQHELVIDILVNNAGASFTSNFIDLPTKKVEELLTLDIVAMTRLTHGIAPQMVKRGVGRILNLTSMSSSVSIPTAALYGSSKAFMLNFSQAVNYELRSTGVTITCFCPGGVLTNFGANAKCDNSIFMTLMPVTEVNECAKLALEAMFNADGYAYDTVGNYFNALNMRSIVPARMGLWFGALVMNETDKVWKLLKR</sequence>
<evidence type="ECO:0000256" key="4">
    <source>
        <dbReference type="SAM" id="Phobius"/>
    </source>
</evidence>
<dbReference type="Gene3D" id="3.40.50.720">
    <property type="entry name" value="NAD(P)-binding Rossmann-like Domain"/>
    <property type="match status" value="1"/>
</dbReference>
<evidence type="ECO:0000256" key="1">
    <source>
        <dbReference type="ARBA" id="ARBA00006484"/>
    </source>
</evidence>
<dbReference type="VEuPathDB" id="FungiDB:PYU1_G004631"/>
<accession>K3WI50</accession>
<reference evidence="6" key="2">
    <citation type="submission" date="2010-04" db="EMBL/GenBank/DDBJ databases">
        <authorList>
            <person name="Buell R."/>
            <person name="Hamilton J."/>
            <person name="Hostetler J."/>
        </authorList>
    </citation>
    <scope>NUCLEOTIDE SEQUENCE [LARGE SCALE GENOMIC DNA]</scope>
    <source>
        <strain evidence="6">DAOM:BR144</strain>
    </source>
</reference>
<protein>
    <submittedName>
        <fullName evidence="5">Uncharacterized protein</fullName>
    </submittedName>
</protein>
<evidence type="ECO:0000313" key="6">
    <source>
        <dbReference type="Proteomes" id="UP000019132"/>
    </source>
</evidence>
<dbReference type="PRINTS" id="PR00080">
    <property type="entry name" value="SDRFAMILY"/>
</dbReference>
<keyword evidence="6" id="KW-1185">Reference proteome</keyword>
<dbReference type="EnsemblProtists" id="PYU1_T004642">
    <property type="protein sequence ID" value="PYU1_T004642"/>
    <property type="gene ID" value="PYU1_G004631"/>
</dbReference>
<evidence type="ECO:0000256" key="3">
    <source>
        <dbReference type="RuleBase" id="RU000363"/>
    </source>
</evidence>
<dbReference type="InParanoid" id="K3WI50"/>
<keyword evidence="4" id="KW-0812">Transmembrane</keyword>
<dbReference type="AlphaFoldDB" id="K3WI50"/>
<dbReference type="SUPFAM" id="SSF51735">
    <property type="entry name" value="NAD(P)-binding Rossmann-fold domains"/>
    <property type="match status" value="1"/>
</dbReference>
<dbReference type="PRINTS" id="PR00081">
    <property type="entry name" value="GDHRDH"/>
</dbReference>
<evidence type="ECO:0000256" key="2">
    <source>
        <dbReference type="ARBA" id="ARBA00023002"/>
    </source>
</evidence>
<proteinExistence type="inferred from homology"/>
<dbReference type="PANTHER" id="PTHR43899">
    <property type="entry name" value="RH59310P"/>
    <property type="match status" value="1"/>
</dbReference>
<name>K3WI50_GLOUD</name>
<organism evidence="5 6">
    <name type="scientific">Globisporangium ultimum (strain ATCC 200006 / CBS 805.95 / DAOM BR144)</name>
    <name type="common">Pythium ultimum</name>
    <dbReference type="NCBI Taxonomy" id="431595"/>
    <lineage>
        <taxon>Eukaryota</taxon>
        <taxon>Sar</taxon>
        <taxon>Stramenopiles</taxon>
        <taxon>Oomycota</taxon>
        <taxon>Peronosporomycetes</taxon>
        <taxon>Pythiales</taxon>
        <taxon>Pythiaceae</taxon>
        <taxon>Globisporangium</taxon>
    </lineage>
</organism>
<dbReference type="Pfam" id="PF00106">
    <property type="entry name" value="adh_short"/>
    <property type="match status" value="1"/>
</dbReference>
<reference evidence="6" key="1">
    <citation type="journal article" date="2010" name="Genome Biol.">
        <title>Genome sequence of the necrotrophic plant pathogen Pythium ultimum reveals original pathogenicity mechanisms and effector repertoire.</title>
        <authorList>
            <person name="Levesque C.A."/>
            <person name="Brouwer H."/>
            <person name="Cano L."/>
            <person name="Hamilton J.P."/>
            <person name="Holt C."/>
            <person name="Huitema E."/>
            <person name="Raffaele S."/>
            <person name="Robideau G.P."/>
            <person name="Thines M."/>
            <person name="Win J."/>
            <person name="Zerillo M.M."/>
            <person name="Beakes G.W."/>
            <person name="Boore J.L."/>
            <person name="Busam D."/>
            <person name="Dumas B."/>
            <person name="Ferriera S."/>
            <person name="Fuerstenberg S.I."/>
            <person name="Gachon C.M."/>
            <person name="Gaulin E."/>
            <person name="Govers F."/>
            <person name="Grenville-Briggs L."/>
            <person name="Horner N."/>
            <person name="Hostetler J."/>
            <person name="Jiang R.H."/>
            <person name="Johnson J."/>
            <person name="Krajaejun T."/>
            <person name="Lin H."/>
            <person name="Meijer H.J."/>
            <person name="Moore B."/>
            <person name="Morris P."/>
            <person name="Phuntmart V."/>
            <person name="Puiu D."/>
            <person name="Shetty J."/>
            <person name="Stajich J.E."/>
            <person name="Tripathy S."/>
            <person name="Wawra S."/>
            <person name="van West P."/>
            <person name="Whitty B.R."/>
            <person name="Coutinho P.M."/>
            <person name="Henrissat B."/>
            <person name="Martin F."/>
            <person name="Thomas P.D."/>
            <person name="Tyler B.M."/>
            <person name="De Vries R.P."/>
            <person name="Kamoun S."/>
            <person name="Yandell M."/>
            <person name="Tisserat N."/>
            <person name="Buell C.R."/>
        </authorList>
    </citation>
    <scope>NUCLEOTIDE SEQUENCE</scope>
    <source>
        <strain evidence="6">DAOM:BR144</strain>
    </source>
</reference>
<comment type="similarity">
    <text evidence="1 3">Belongs to the short-chain dehydrogenases/reductases (SDR) family.</text>
</comment>
<dbReference type="InterPro" id="IPR051019">
    <property type="entry name" value="VLCFA-Steroid_DH"/>
</dbReference>